<comment type="caution">
    <text evidence="1">The sequence shown here is derived from an EMBL/GenBank/DDBJ whole genome shotgun (WGS) entry which is preliminary data.</text>
</comment>
<protein>
    <submittedName>
        <fullName evidence="1">Uncharacterized protein</fullName>
    </submittedName>
</protein>
<proteinExistence type="predicted"/>
<dbReference type="EMBL" id="JAUUTP010000058">
    <property type="protein sequence ID" value="MDP1421973.1"/>
    <property type="molecule type" value="Genomic_DNA"/>
</dbReference>
<organism evidence="1 2">
    <name type="scientific">Peribacillus simplex</name>
    <dbReference type="NCBI Taxonomy" id="1478"/>
    <lineage>
        <taxon>Bacteria</taxon>
        <taxon>Bacillati</taxon>
        <taxon>Bacillota</taxon>
        <taxon>Bacilli</taxon>
        <taxon>Bacillales</taxon>
        <taxon>Bacillaceae</taxon>
        <taxon>Peribacillus</taxon>
    </lineage>
</organism>
<name>A0AA90P788_9BACI</name>
<accession>A0AA90P788</accession>
<dbReference type="AlphaFoldDB" id="A0AA90P788"/>
<reference evidence="1" key="1">
    <citation type="submission" date="2023-07" db="EMBL/GenBank/DDBJ databases">
        <title>Murine gut Bacillus species.</title>
        <authorList>
            <person name="Gutman E."/>
            <person name="Hashuel R."/>
            <person name="Litvak Y."/>
        </authorList>
    </citation>
    <scope>NUCLEOTIDE SEQUENCE</scope>
    <source>
        <strain evidence="1">RU283</strain>
    </source>
</reference>
<dbReference type="RefSeq" id="WP_305162946.1">
    <property type="nucleotide sequence ID" value="NZ_JAUUTP010000058.1"/>
</dbReference>
<evidence type="ECO:0000313" key="2">
    <source>
        <dbReference type="Proteomes" id="UP001178277"/>
    </source>
</evidence>
<dbReference type="Proteomes" id="UP001178277">
    <property type="component" value="Unassembled WGS sequence"/>
</dbReference>
<gene>
    <name evidence="1" type="ORF">Q8G35_27355</name>
</gene>
<sequence length="227" mass="24673">MGISKTSMLKFRKIFIVAMIMFVTISFSLNSVNAKEIENDKSSDNNVGEILTGKDAKKYVQAVENNNSFKEFTLSGKLVKKNIKVEKFELISSKDFSNDIVVIQSKIDKKEHTGILAILDAKTHEVFSFTTVEENDDSTGLVLTEYDGETGQVLLENNVVDNKIVNAEDGSHIQPFAIKKGSYWWKVICNLATSGSCALGCLALIAVPGGYPACTLLCGALTGATAC</sequence>
<evidence type="ECO:0000313" key="1">
    <source>
        <dbReference type="EMBL" id="MDP1421973.1"/>
    </source>
</evidence>